<comment type="caution">
    <text evidence="1">The sequence shown here is derived from an EMBL/GenBank/DDBJ whole genome shotgun (WGS) entry which is preliminary data.</text>
</comment>
<protein>
    <submittedName>
        <fullName evidence="1">Uncharacterized protein</fullName>
    </submittedName>
</protein>
<name>A0A0F9RZR0_9ZZZZ</name>
<sequence length="136" mass="15477">MGNKARKKITDRAKYLRNRDTYVTRSRAYRATTHGRAVEMWHSHRRTAKVRGLDATLTKEWIEEKLNGVCEATGLGFELTGGRGPKSPSLDRMDSSKGYTPENTRMVLWAINLACGDWGQEVFLPIANEWIVETYG</sequence>
<evidence type="ECO:0000313" key="1">
    <source>
        <dbReference type="EMBL" id="KKN55442.1"/>
    </source>
</evidence>
<proteinExistence type="predicted"/>
<gene>
    <name evidence="1" type="ORF">LCGC14_0582120</name>
</gene>
<dbReference type="AlphaFoldDB" id="A0A0F9RZR0"/>
<dbReference type="Gene3D" id="3.30.40.220">
    <property type="match status" value="1"/>
</dbReference>
<organism evidence="1">
    <name type="scientific">marine sediment metagenome</name>
    <dbReference type="NCBI Taxonomy" id="412755"/>
    <lineage>
        <taxon>unclassified sequences</taxon>
        <taxon>metagenomes</taxon>
        <taxon>ecological metagenomes</taxon>
    </lineage>
</organism>
<accession>A0A0F9RZR0</accession>
<reference evidence="1" key="1">
    <citation type="journal article" date="2015" name="Nature">
        <title>Complex archaea that bridge the gap between prokaryotes and eukaryotes.</title>
        <authorList>
            <person name="Spang A."/>
            <person name="Saw J.H."/>
            <person name="Jorgensen S.L."/>
            <person name="Zaremba-Niedzwiedzka K."/>
            <person name="Martijn J."/>
            <person name="Lind A.E."/>
            <person name="van Eijk R."/>
            <person name="Schleper C."/>
            <person name="Guy L."/>
            <person name="Ettema T.J."/>
        </authorList>
    </citation>
    <scope>NUCLEOTIDE SEQUENCE</scope>
</reference>
<dbReference type="EMBL" id="LAZR01000884">
    <property type="protein sequence ID" value="KKN55442.1"/>
    <property type="molecule type" value="Genomic_DNA"/>
</dbReference>